<reference evidence="3 4" key="1">
    <citation type="submission" date="2024-04" db="EMBL/GenBank/DDBJ databases">
        <authorList>
            <person name="Waldvogel A.-M."/>
            <person name="Schoenle A."/>
        </authorList>
    </citation>
    <scope>NUCLEOTIDE SEQUENCE [LARGE SCALE GENOMIC DNA]</scope>
</reference>
<evidence type="ECO:0000259" key="2">
    <source>
        <dbReference type="Pfam" id="PF00386"/>
    </source>
</evidence>
<dbReference type="SUPFAM" id="SSF49842">
    <property type="entry name" value="TNF-like"/>
    <property type="match status" value="1"/>
</dbReference>
<feature type="chain" id="PRO_5043808155" description="C1q domain-containing protein" evidence="1">
    <location>
        <begin position="19"/>
        <end position="185"/>
    </location>
</feature>
<keyword evidence="1" id="KW-0732">Signal</keyword>
<dbReference type="Gene3D" id="2.60.120.40">
    <property type="match status" value="1"/>
</dbReference>
<proteinExistence type="predicted"/>
<dbReference type="Proteomes" id="UP001497482">
    <property type="component" value="Chromosome 10"/>
</dbReference>
<gene>
    <name evidence="3" type="ORF">KC01_LOCUS3301</name>
</gene>
<keyword evidence="4" id="KW-1185">Reference proteome</keyword>
<dbReference type="AlphaFoldDB" id="A0AAV2J555"/>
<evidence type="ECO:0000256" key="1">
    <source>
        <dbReference type="SAM" id="SignalP"/>
    </source>
</evidence>
<dbReference type="Pfam" id="PF00386">
    <property type="entry name" value="C1q"/>
    <property type="match status" value="1"/>
</dbReference>
<feature type="domain" description="C1q" evidence="2">
    <location>
        <begin position="86"/>
        <end position="176"/>
    </location>
</feature>
<dbReference type="EMBL" id="OZ035832">
    <property type="protein sequence ID" value="CAL1571147.1"/>
    <property type="molecule type" value="Genomic_DNA"/>
</dbReference>
<organism evidence="3 4">
    <name type="scientific">Knipowitschia caucasica</name>
    <name type="common">Caucasian dwarf goby</name>
    <name type="synonym">Pomatoschistus caucasicus</name>
    <dbReference type="NCBI Taxonomy" id="637954"/>
    <lineage>
        <taxon>Eukaryota</taxon>
        <taxon>Metazoa</taxon>
        <taxon>Chordata</taxon>
        <taxon>Craniata</taxon>
        <taxon>Vertebrata</taxon>
        <taxon>Euteleostomi</taxon>
        <taxon>Actinopterygii</taxon>
        <taxon>Neopterygii</taxon>
        <taxon>Teleostei</taxon>
        <taxon>Neoteleostei</taxon>
        <taxon>Acanthomorphata</taxon>
        <taxon>Gobiaria</taxon>
        <taxon>Gobiiformes</taxon>
        <taxon>Gobioidei</taxon>
        <taxon>Gobiidae</taxon>
        <taxon>Gobiinae</taxon>
        <taxon>Knipowitschia</taxon>
    </lineage>
</organism>
<accession>A0AAV2J555</accession>
<name>A0AAV2J555_KNICA</name>
<evidence type="ECO:0000313" key="4">
    <source>
        <dbReference type="Proteomes" id="UP001497482"/>
    </source>
</evidence>
<dbReference type="InterPro" id="IPR008983">
    <property type="entry name" value="Tumour_necrosis_fac-like_dom"/>
</dbReference>
<evidence type="ECO:0000313" key="3">
    <source>
        <dbReference type="EMBL" id="CAL1571147.1"/>
    </source>
</evidence>
<sequence>MKVFIVLCVVMGSSLASAQSMTCVDRVCGCCQTQKHLQRLDQFFTEVYTKSYETLNKTKQALDSRRAARVSFSAVLTDTSQDCTSQEATTVPQRVIFNSVRLDSNSYSTTTGAFTIPLSGVYVIAVTISNFDNYKSCANIVVKGEVVYKLDERSVSDTQDSASAVVQVFLSPGDVVLSKYKLTQC</sequence>
<feature type="signal peptide" evidence="1">
    <location>
        <begin position="1"/>
        <end position="18"/>
    </location>
</feature>
<dbReference type="InterPro" id="IPR001073">
    <property type="entry name" value="C1q_dom"/>
</dbReference>
<protein>
    <recommendedName>
        <fullName evidence="2">C1q domain-containing protein</fullName>
    </recommendedName>
</protein>